<proteinExistence type="predicted"/>
<reference evidence="1" key="1">
    <citation type="submission" date="2020-10" db="EMBL/GenBank/DDBJ databases">
        <authorList>
            <person name="Castelo-Branco R."/>
            <person name="Eusebio N."/>
            <person name="Adriana R."/>
            <person name="Vieira A."/>
            <person name="Brugerolle De Fraissinette N."/>
            <person name="Rezende De Castro R."/>
            <person name="Schneider M.P."/>
            <person name="Vasconcelos V."/>
            <person name="Leao P.N."/>
        </authorList>
    </citation>
    <scope>NUCLEOTIDE SEQUENCE</scope>
    <source>
        <strain evidence="1">LEGE 07157</strain>
    </source>
</reference>
<accession>A0A8J7B0R7</accession>
<dbReference type="Proteomes" id="UP000654482">
    <property type="component" value="Unassembled WGS sequence"/>
</dbReference>
<dbReference type="EMBL" id="JADEWZ010000004">
    <property type="protein sequence ID" value="MBE9115110.1"/>
    <property type="molecule type" value="Genomic_DNA"/>
</dbReference>
<name>A0A8J7B0R7_9CYAN</name>
<evidence type="ECO:0000313" key="1">
    <source>
        <dbReference type="EMBL" id="MBE9115110.1"/>
    </source>
</evidence>
<dbReference type="RefSeq" id="WP_194028194.1">
    <property type="nucleotide sequence ID" value="NZ_JADEWZ010000004.1"/>
</dbReference>
<evidence type="ECO:0008006" key="3">
    <source>
        <dbReference type="Google" id="ProtNLM"/>
    </source>
</evidence>
<dbReference type="AlphaFoldDB" id="A0A8J7B0R7"/>
<organism evidence="1 2">
    <name type="scientific">Lusitaniella coriacea LEGE 07157</name>
    <dbReference type="NCBI Taxonomy" id="945747"/>
    <lineage>
        <taxon>Bacteria</taxon>
        <taxon>Bacillati</taxon>
        <taxon>Cyanobacteriota</taxon>
        <taxon>Cyanophyceae</taxon>
        <taxon>Spirulinales</taxon>
        <taxon>Lusitaniellaceae</taxon>
        <taxon>Lusitaniella</taxon>
    </lineage>
</organism>
<comment type="caution">
    <text evidence="1">The sequence shown here is derived from an EMBL/GenBank/DDBJ whole genome shotgun (WGS) entry which is preliminary data.</text>
</comment>
<keyword evidence="2" id="KW-1185">Reference proteome</keyword>
<gene>
    <name evidence="1" type="ORF">IQ249_04270</name>
</gene>
<evidence type="ECO:0000313" key="2">
    <source>
        <dbReference type="Proteomes" id="UP000654482"/>
    </source>
</evidence>
<sequence length="358" mass="41077">MQLKTVRRFNSKSRSNFPPAVSTGNTLPPIYFYLPASYYSVSSNSLKHDWSALNNGVCVWTVQTCHNLQAIGVPCHLTNTFPDEGIVLAHRDALEGYDIQSKSGAMLICIKAEREGHPAAQLHVVQNPRDRNFRNSYFMPHWTQPQLVARDRDRGDRFETIAYFGRPGNLAPELQDAAWGKKLQEMGLKWRICENREEWIDYSQIDATISVRSFDRRQLSQTNCFFCKPATKLYNSWLAGTPAILGCESAFQGERRSELDYLEVSSVQSAIAALQNLRDNPSLRQAMQENARSRAAEILPQQITLRWHDFLQQVAIPTYQHWQQTPLKLRQLQGFGGTLDVKRYRFKQKARSFISSIF</sequence>
<protein>
    <recommendedName>
        <fullName evidence="3">Glycosyltransferase family 1 protein</fullName>
    </recommendedName>
</protein>